<sequence length="695" mass="79857">MAADAVERVFINRLDSYASKCIAKFLSTCVVGASLLESGEREERLSPDLQVQEGTFQIVGTCAHKTESDAGRQSYVSAEYSHLNREELLECLMECDIIIYNITEHADQIEEASWAVSAMHAQMDRFTQPKMFILVSTVMTWALSRPVDPNDPDIPFTEEDYRQRRAHPSFKEHINVEKVVVKMGKTNMSLFSTYVVASGVQYGMGEQLFHFFFKKSWLGDEPKALVFGEGTNVVPTIHVDDLAGVIQNIIDHKPNQQYLVAVDDSKNTIEEIVGTISYVLGPGKTQRVPKEDAFLIRDLSQMDIDTLLVDLRIEAVYLKENLNVRWACESGFVDNIDRVVEEYKQTRSLQPIRVCVLGPPAVGKSSVAERICKHYKLHHVRVKETITETLTNLESVIKTEDPEAEDSATSSEFLETLKENMEENGGRLDDQLLIRIVRDKLKSMPCRNQGFVLDGFPKTYEQARDLFSADDEEPENTTSKIPPFNKNIIPEFVFSLDSSDKFLKNRVIDLPECLVEGTSYSQKHFLRRLKSFRENNVEDETVLNYFDELDVHTEHIEITSSDDPQYLLVMERIIRSIGEPKNYGATSHEEIEEEMRSADRRLKEEAQERADTERRETEEAQERAARWQEWSKCLEEAKKREQDLLEEQTVPMRNYLMKTVMPTLTQGLLECCRIKPQEPIDFLAEYLFRNNPQVE</sequence>
<proteinExistence type="predicted"/>
<name>A0ACC2FHM7_DALPE</name>
<organism evidence="1 2">
    <name type="scientific">Dallia pectoralis</name>
    <name type="common">Alaska blackfish</name>
    <dbReference type="NCBI Taxonomy" id="75939"/>
    <lineage>
        <taxon>Eukaryota</taxon>
        <taxon>Metazoa</taxon>
        <taxon>Chordata</taxon>
        <taxon>Craniata</taxon>
        <taxon>Vertebrata</taxon>
        <taxon>Euteleostomi</taxon>
        <taxon>Actinopterygii</taxon>
        <taxon>Neopterygii</taxon>
        <taxon>Teleostei</taxon>
        <taxon>Protacanthopterygii</taxon>
        <taxon>Esociformes</taxon>
        <taxon>Umbridae</taxon>
        <taxon>Dallia</taxon>
    </lineage>
</organism>
<evidence type="ECO:0000313" key="2">
    <source>
        <dbReference type="Proteomes" id="UP001157502"/>
    </source>
</evidence>
<accession>A0ACC2FHM7</accession>
<protein>
    <submittedName>
        <fullName evidence="1">Uncharacterized protein</fullName>
    </submittedName>
</protein>
<dbReference type="Proteomes" id="UP001157502">
    <property type="component" value="Chromosome 27"/>
</dbReference>
<reference evidence="1" key="1">
    <citation type="submission" date="2021-05" db="EMBL/GenBank/DDBJ databases">
        <authorList>
            <person name="Pan Q."/>
            <person name="Jouanno E."/>
            <person name="Zahm M."/>
            <person name="Klopp C."/>
            <person name="Cabau C."/>
            <person name="Louis A."/>
            <person name="Berthelot C."/>
            <person name="Parey E."/>
            <person name="Roest Crollius H."/>
            <person name="Montfort J."/>
            <person name="Robinson-Rechavi M."/>
            <person name="Bouchez O."/>
            <person name="Lampietro C."/>
            <person name="Lopez Roques C."/>
            <person name="Donnadieu C."/>
            <person name="Postlethwait J."/>
            <person name="Bobe J."/>
            <person name="Dillon D."/>
            <person name="Chandos A."/>
            <person name="von Hippel F."/>
            <person name="Guiguen Y."/>
        </authorList>
    </citation>
    <scope>NUCLEOTIDE SEQUENCE</scope>
    <source>
        <strain evidence="1">YG-Jan2019</strain>
    </source>
</reference>
<dbReference type="EMBL" id="CM055754">
    <property type="protein sequence ID" value="KAJ7990876.1"/>
    <property type="molecule type" value="Genomic_DNA"/>
</dbReference>
<evidence type="ECO:0000313" key="1">
    <source>
        <dbReference type="EMBL" id="KAJ7990876.1"/>
    </source>
</evidence>
<comment type="caution">
    <text evidence="1">The sequence shown here is derived from an EMBL/GenBank/DDBJ whole genome shotgun (WGS) entry which is preliminary data.</text>
</comment>
<keyword evidence="2" id="KW-1185">Reference proteome</keyword>
<gene>
    <name evidence="1" type="ORF">DPEC_G00291450</name>
</gene>